<evidence type="ECO:0000256" key="4">
    <source>
        <dbReference type="ARBA" id="ARBA00023175"/>
    </source>
</evidence>
<dbReference type="InterPro" id="IPR001609">
    <property type="entry name" value="Myosin_head_motor_dom-like"/>
</dbReference>
<dbReference type="PANTHER" id="PTHR13140:SF706">
    <property type="entry name" value="DILUTE CLASS UNCONVENTIONAL MYOSIN, ISOFORM C"/>
    <property type="match status" value="1"/>
</dbReference>
<dbReference type="Gene3D" id="3.40.850.10">
    <property type="entry name" value="Kinesin motor domain"/>
    <property type="match status" value="1"/>
</dbReference>
<keyword evidence="2 6" id="KW-0067">ATP-binding</keyword>
<dbReference type="GO" id="GO:0005524">
    <property type="term" value="F:ATP binding"/>
    <property type="evidence" value="ECO:0007669"/>
    <property type="project" value="UniProtKB-UniRule"/>
</dbReference>
<keyword evidence="5 6" id="KW-0009">Actin-binding</keyword>
<dbReference type="RefSeq" id="XP_016661380.1">
    <property type="nucleotide sequence ID" value="XM_016805891.2"/>
</dbReference>
<dbReference type="GeneID" id="103309914"/>
<sequence>MVKVWQTAEIVEAYDGHKLKVRTIKSRAEKVINRSSDEELPPLQNPDILLGINDLTSLSFLHEPAILYNLYSGFIQSHAIYTYCGSALVAINPYKDLDIYGTDSMKKYRGQTMGSLEPHIFAVAEQAFNKMEIENNNQSIIVSGESGAGKTVSAKYAMRYLAFRSKSKTETENEKKVLASNPIMEAIGNAKTTINDNSSRFGKYIELHFNDRNHITGVSMQTYLLEKSRVVHQASHERNYHIFYQLYSSRNMFPQLKLGE</sequence>
<keyword evidence="1 6" id="KW-0547">Nucleotide-binding</keyword>
<feature type="binding site" evidence="6">
    <location>
        <begin position="144"/>
        <end position="151"/>
    </location>
    <ligand>
        <name>ATP</name>
        <dbReference type="ChEBI" id="CHEBI:30616"/>
    </ligand>
</feature>
<evidence type="ECO:0000256" key="3">
    <source>
        <dbReference type="ARBA" id="ARBA00023123"/>
    </source>
</evidence>
<dbReference type="InterPro" id="IPR036961">
    <property type="entry name" value="Kinesin_motor_dom_sf"/>
</dbReference>
<dbReference type="PANTHER" id="PTHR13140">
    <property type="entry name" value="MYOSIN"/>
    <property type="match status" value="1"/>
</dbReference>
<organism evidence="8 9">
    <name type="scientific">Acyrthosiphon pisum</name>
    <name type="common">Pea aphid</name>
    <dbReference type="NCBI Taxonomy" id="7029"/>
    <lineage>
        <taxon>Eukaryota</taxon>
        <taxon>Metazoa</taxon>
        <taxon>Ecdysozoa</taxon>
        <taxon>Arthropoda</taxon>
        <taxon>Hexapoda</taxon>
        <taxon>Insecta</taxon>
        <taxon>Pterygota</taxon>
        <taxon>Neoptera</taxon>
        <taxon>Paraneoptera</taxon>
        <taxon>Hemiptera</taxon>
        <taxon>Sternorrhyncha</taxon>
        <taxon>Aphidomorpha</taxon>
        <taxon>Aphidoidea</taxon>
        <taxon>Aphididae</taxon>
        <taxon>Macrosiphini</taxon>
        <taxon>Acyrthosiphon</taxon>
    </lineage>
</organism>
<dbReference type="GO" id="GO:0051015">
    <property type="term" value="F:actin filament binding"/>
    <property type="evidence" value="ECO:0007669"/>
    <property type="project" value="TreeGrafter"/>
</dbReference>
<keyword evidence="4 6" id="KW-0505">Motor protein</keyword>
<evidence type="ECO:0000259" key="7">
    <source>
        <dbReference type="PROSITE" id="PS51456"/>
    </source>
</evidence>
<evidence type="ECO:0000313" key="9">
    <source>
        <dbReference type="Proteomes" id="UP000007819"/>
    </source>
</evidence>
<dbReference type="InterPro" id="IPR027417">
    <property type="entry name" value="P-loop_NTPase"/>
</dbReference>
<dbReference type="EnsemblMetazoa" id="XM_016805891.2">
    <property type="protein sequence ID" value="XP_016661380.1"/>
    <property type="gene ID" value="LOC103309914"/>
</dbReference>
<dbReference type="GO" id="GO:0016459">
    <property type="term" value="C:myosin complex"/>
    <property type="evidence" value="ECO:0007669"/>
    <property type="project" value="UniProtKB-KW"/>
</dbReference>
<evidence type="ECO:0000256" key="6">
    <source>
        <dbReference type="PROSITE-ProRule" id="PRU00782"/>
    </source>
</evidence>
<dbReference type="AlphaFoldDB" id="A0A8R2D5E5"/>
<reference evidence="8" key="2">
    <citation type="submission" date="2022-06" db="UniProtKB">
        <authorList>
            <consortium name="EnsemblMetazoa"/>
        </authorList>
    </citation>
    <scope>IDENTIFICATION</scope>
</reference>
<name>A0A8R2D5E5_ACYPI</name>
<dbReference type="KEGG" id="api:103309914"/>
<evidence type="ECO:0000313" key="8">
    <source>
        <dbReference type="EnsemblMetazoa" id="XP_016661380.1"/>
    </source>
</evidence>
<dbReference type="PROSITE" id="PS51456">
    <property type="entry name" value="MYOSIN_MOTOR"/>
    <property type="match status" value="1"/>
</dbReference>
<dbReference type="Proteomes" id="UP000007819">
    <property type="component" value="Chromosome A3"/>
</dbReference>
<dbReference type="GO" id="GO:0005737">
    <property type="term" value="C:cytoplasm"/>
    <property type="evidence" value="ECO:0007669"/>
    <property type="project" value="TreeGrafter"/>
</dbReference>
<dbReference type="GO" id="GO:0007015">
    <property type="term" value="P:actin filament organization"/>
    <property type="evidence" value="ECO:0007669"/>
    <property type="project" value="TreeGrafter"/>
</dbReference>
<dbReference type="PRINTS" id="PR00193">
    <property type="entry name" value="MYOSINHEAVY"/>
</dbReference>
<comment type="caution">
    <text evidence="6">Lacks conserved residue(s) required for the propagation of feature annotation.</text>
</comment>
<keyword evidence="9" id="KW-1185">Reference proteome</keyword>
<keyword evidence="3 6" id="KW-0518">Myosin</keyword>
<dbReference type="GO" id="GO:0000146">
    <property type="term" value="F:microfilament motor activity"/>
    <property type="evidence" value="ECO:0007669"/>
    <property type="project" value="TreeGrafter"/>
</dbReference>
<dbReference type="Pfam" id="PF00063">
    <property type="entry name" value="Myosin_head"/>
    <property type="match status" value="1"/>
</dbReference>
<reference evidence="9" key="1">
    <citation type="submission" date="2010-06" db="EMBL/GenBank/DDBJ databases">
        <authorList>
            <person name="Jiang H."/>
            <person name="Abraham K."/>
            <person name="Ali S."/>
            <person name="Alsbrooks S.L."/>
            <person name="Anim B.N."/>
            <person name="Anosike U.S."/>
            <person name="Attaway T."/>
            <person name="Bandaranaike D.P."/>
            <person name="Battles P.K."/>
            <person name="Bell S.N."/>
            <person name="Bell A.V."/>
            <person name="Beltran B."/>
            <person name="Bickham C."/>
            <person name="Bustamante Y."/>
            <person name="Caleb T."/>
            <person name="Canada A."/>
            <person name="Cardenas V."/>
            <person name="Carter K."/>
            <person name="Chacko J."/>
            <person name="Chandrabose M.N."/>
            <person name="Chavez D."/>
            <person name="Chavez A."/>
            <person name="Chen L."/>
            <person name="Chu H.-S."/>
            <person name="Claassen K.J."/>
            <person name="Cockrell R."/>
            <person name="Collins M."/>
            <person name="Cooper J.A."/>
            <person name="Cree A."/>
            <person name="Curry S.M."/>
            <person name="Da Y."/>
            <person name="Dao M.D."/>
            <person name="Das B."/>
            <person name="Davila M.-L."/>
            <person name="Davy-Carroll L."/>
            <person name="Denson S."/>
            <person name="Dinh H."/>
            <person name="Ebong V.E."/>
            <person name="Edwards J.R."/>
            <person name="Egan A."/>
            <person name="El-Daye J."/>
            <person name="Escobedo L."/>
            <person name="Fernandez S."/>
            <person name="Fernando P.R."/>
            <person name="Flagg N."/>
            <person name="Forbes L.D."/>
            <person name="Fowler R.G."/>
            <person name="Fu Q."/>
            <person name="Gabisi R.A."/>
            <person name="Ganer J."/>
            <person name="Garbino Pronczuk A."/>
            <person name="Garcia R.M."/>
            <person name="Garner T."/>
            <person name="Garrett T.E."/>
            <person name="Gonzalez D.A."/>
            <person name="Hamid H."/>
            <person name="Hawkins E.S."/>
            <person name="Hirani K."/>
            <person name="Hogues M.E."/>
            <person name="Hollins B."/>
            <person name="Hsiao C.-H."/>
            <person name="Jabil R."/>
            <person name="James M.L."/>
            <person name="Jhangiani S.N."/>
            <person name="Johnson B."/>
            <person name="Johnson Q."/>
            <person name="Joshi V."/>
            <person name="Kalu J.B."/>
            <person name="Kam C."/>
            <person name="Kashfia A."/>
            <person name="Keebler J."/>
            <person name="Kisamo H."/>
            <person name="Kovar C.L."/>
            <person name="Lago L.A."/>
            <person name="Lai C.-Y."/>
            <person name="Laidlaw J."/>
            <person name="Lara F."/>
            <person name="Le T.-K."/>
            <person name="Lee S.L."/>
            <person name="Legall F.H."/>
            <person name="Lemon S.J."/>
            <person name="Lewis L.R."/>
            <person name="Li B."/>
            <person name="Liu Y."/>
            <person name="Liu Y.-S."/>
            <person name="Lopez J."/>
            <person name="Lozado R.J."/>
            <person name="Lu J."/>
            <person name="Madu R.C."/>
            <person name="Maheshwari M."/>
            <person name="Maheshwari R."/>
            <person name="Malloy K."/>
            <person name="Martinez E."/>
            <person name="Mathew T."/>
            <person name="Mercado I.C."/>
            <person name="Mercado C."/>
            <person name="Meyer B."/>
            <person name="Montgomery K."/>
            <person name="Morgan M.B."/>
            <person name="Munidasa M."/>
            <person name="Nazareth L.V."/>
            <person name="Nelson J."/>
            <person name="Ng B.M."/>
            <person name="Nguyen N.B."/>
            <person name="Nguyen P.Q."/>
            <person name="Nguyen T."/>
            <person name="Obregon M."/>
            <person name="Okwuonu G.O."/>
            <person name="Onwere C.G."/>
            <person name="Orozco G."/>
            <person name="Parra A."/>
            <person name="Patel S."/>
            <person name="Patil S."/>
            <person name="Perez A."/>
            <person name="Perez Y."/>
            <person name="Pham C."/>
            <person name="Primus E.L."/>
            <person name="Pu L.-L."/>
            <person name="Puazo M."/>
            <person name="Qin X."/>
            <person name="Quiroz J.B."/>
            <person name="Reese J."/>
            <person name="Richards S."/>
            <person name="Rives C.M."/>
            <person name="Robberts R."/>
            <person name="Ruiz S.J."/>
            <person name="Ruiz M.J."/>
            <person name="Santibanez J."/>
            <person name="Schneider B.W."/>
            <person name="Sisson I."/>
            <person name="Smith M."/>
            <person name="Sodergren E."/>
            <person name="Song X.-Z."/>
            <person name="Song B.B."/>
            <person name="Summersgill H."/>
            <person name="Thelus R."/>
            <person name="Thornton R.D."/>
            <person name="Trejos Z.Y."/>
            <person name="Usmani K."/>
            <person name="Vattathil S."/>
            <person name="Villasana D."/>
            <person name="Walker D.L."/>
            <person name="Wang S."/>
            <person name="Wang K."/>
            <person name="White C.S."/>
            <person name="Williams A.C."/>
            <person name="Williamson J."/>
            <person name="Wilson K."/>
            <person name="Woghiren I.O."/>
            <person name="Woodworth J.R."/>
            <person name="Worley K.C."/>
            <person name="Wright R.A."/>
            <person name="Wu W."/>
            <person name="Young L."/>
            <person name="Zhang L."/>
            <person name="Zhang J."/>
            <person name="Zhu Y."/>
            <person name="Muzny D.M."/>
            <person name="Weinstock G."/>
            <person name="Gibbs R.A."/>
        </authorList>
    </citation>
    <scope>NUCLEOTIDE SEQUENCE [LARGE SCALE GENOMIC DNA]</scope>
    <source>
        <strain evidence="9">LSR1</strain>
    </source>
</reference>
<comment type="similarity">
    <text evidence="6">Belongs to the TRAFAC class myosin-kinesin ATPase superfamily. Myosin family.</text>
</comment>
<evidence type="ECO:0000256" key="1">
    <source>
        <dbReference type="ARBA" id="ARBA00022741"/>
    </source>
</evidence>
<dbReference type="SUPFAM" id="SSF52540">
    <property type="entry name" value="P-loop containing nucleoside triphosphate hydrolases"/>
    <property type="match status" value="1"/>
</dbReference>
<feature type="domain" description="Myosin motor" evidence="7">
    <location>
        <begin position="50"/>
        <end position="260"/>
    </location>
</feature>
<proteinExistence type="inferred from homology"/>
<evidence type="ECO:0000256" key="5">
    <source>
        <dbReference type="ARBA" id="ARBA00023203"/>
    </source>
</evidence>
<dbReference type="OrthoDB" id="6108017at2759"/>
<dbReference type="SMART" id="SM00242">
    <property type="entry name" value="MYSc"/>
    <property type="match status" value="1"/>
</dbReference>
<protein>
    <recommendedName>
        <fullName evidence="7">Myosin motor domain-containing protein</fullName>
    </recommendedName>
</protein>
<evidence type="ECO:0000256" key="2">
    <source>
        <dbReference type="ARBA" id="ARBA00022840"/>
    </source>
</evidence>
<accession>A0A8R2D5E5</accession>
<dbReference type="GO" id="GO:0016020">
    <property type="term" value="C:membrane"/>
    <property type="evidence" value="ECO:0007669"/>
    <property type="project" value="TreeGrafter"/>
</dbReference>